<evidence type="ECO:0000313" key="1">
    <source>
        <dbReference type="EMBL" id="EXX60719.1"/>
    </source>
</evidence>
<comment type="caution">
    <text evidence="1">The sequence shown here is derived from an EMBL/GenBank/DDBJ whole genome shotgun (WGS) entry which is preliminary data.</text>
</comment>
<dbReference type="EMBL" id="JEMT01025860">
    <property type="protein sequence ID" value="EXX60719.1"/>
    <property type="molecule type" value="Genomic_DNA"/>
</dbReference>
<name>A0A015K053_RHIIW</name>
<dbReference type="AlphaFoldDB" id="A0A015K053"/>
<protein>
    <submittedName>
        <fullName evidence="1">Uncharacterized protein</fullName>
    </submittedName>
</protein>
<reference evidence="1 2" key="1">
    <citation type="submission" date="2014-02" db="EMBL/GenBank/DDBJ databases">
        <title>Single nucleus genome sequencing reveals high similarity among nuclei of an endomycorrhizal fungus.</title>
        <authorList>
            <person name="Lin K."/>
            <person name="Geurts R."/>
            <person name="Zhang Z."/>
            <person name="Limpens E."/>
            <person name="Saunders D.G."/>
            <person name="Mu D."/>
            <person name="Pang E."/>
            <person name="Cao H."/>
            <person name="Cha H."/>
            <person name="Lin T."/>
            <person name="Zhou Q."/>
            <person name="Shang Y."/>
            <person name="Li Y."/>
            <person name="Ivanov S."/>
            <person name="Sharma T."/>
            <person name="Velzen R.V."/>
            <person name="Ruijter N.D."/>
            <person name="Aanen D.K."/>
            <person name="Win J."/>
            <person name="Kamoun S."/>
            <person name="Bisseling T."/>
            <person name="Huang S."/>
        </authorList>
    </citation>
    <scope>NUCLEOTIDE SEQUENCE [LARGE SCALE GENOMIC DNA]</scope>
    <source>
        <strain evidence="2">DAOM197198w</strain>
    </source>
</reference>
<proteinExistence type="predicted"/>
<sequence length="90" mass="10348">MERIYDELTHKEVARLEALEAIKSQPNIDFVLDDEKMDDKPEDINIFDDIDFDLDEEIMDDKPVDSNYPINARTEGVLTGIIWSNTCGIS</sequence>
<organism evidence="1 2">
    <name type="scientific">Rhizophagus irregularis (strain DAOM 197198w)</name>
    <name type="common">Glomus intraradices</name>
    <dbReference type="NCBI Taxonomy" id="1432141"/>
    <lineage>
        <taxon>Eukaryota</taxon>
        <taxon>Fungi</taxon>
        <taxon>Fungi incertae sedis</taxon>
        <taxon>Mucoromycota</taxon>
        <taxon>Glomeromycotina</taxon>
        <taxon>Glomeromycetes</taxon>
        <taxon>Glomerales</taxon>
        <taxon>Glomeraceae</taxon>
        <taxon>Rhizophagus</taxon>
    </lineage>
</organism>
<gene>
    <name evidence="1" type="ORF">RirG_177360</name>
</gene>
<keyword evidence="2" id="KW-1185">Reference proteome</keyword>
<evidence type="ECO:0000313" key="2">
    <source>
        <dbReference type="Proteomes" id="UP000022910"/>
    </source>
</evidence>
<accession>A0A015K053</accession>
<dbReference type="HOGENOM" id="CLU_2442046_0_0_1"/>
<dbReference type="Proteomes" id="UP000022910">
    <property type="component" value="Unassembled WGS sequence"/>
</dbReference>